<dbReference type="EMBL" id="QSSV01000017">
    <property type="protein sequence ID" value="RGM11452.1"/>
    <property type="molecule type" value="Genomic_DNA"/>
</dbReference>
<proteinExistence type="predicted"/>
<protein>
    <submittedName>
        <fullName evidence="1">Uncharacterized protein</fullName>
    </submittedName>
</protein>
<evidence type="ECO:0000313" key="2">
    <source>
        <dbReference type="Proteomes" id="UP000261223"/>
    </source>
</evidence>
<organism evidence="1 2">
    <name type="scientific">Bacteroides stercoris</name>
    <dbReference type="NCBI Taxonomy" id="46506"/>
    <lineage>
        <taxon>Bacteria</taxon>
        <taxon>Pseudomonadati</taxon>
        <taxon>Bacteroidota</taxon>
        <taxon>Bacteroidia</taxon>
        <taxon>Bacteroidales</taxon>
        <taxon>Bacteroidaceae</taxon>
        <taxon>Bacteroides</taxon>
    </lineage>
</organism>
<dbReference type="AlphaFoldDB" id="A0A3E4UM16"/>
<dbReference type="RefSeq" id="WP_117742158.1">
    <property type="nucleotide sequence ID" value="NZ_QSSV01000017.1"/>
</dbReference>
<evidence type="ECO:0000313" key="1">
    <source>
        <dbReference type="EMBL" id="RGM11452.1"/>
    </source>
</evidence>
<reference evidence="1 2" key="1">
    <citation type="submission" date="2018-08" db="EMBL/GenBank/DDBJ databases">
        <title>A genome reference for cultivated species of the human gut microbiota.</title>
        <authorList>
            <person name="Zou Y."/>
            <person name="Xue W."/>
            <person name="Luo G."/>
        </authorList>
    </citation>
    <scope>NUCLEOTIDE SEQUENCE [LARGE SCALE GENOMIC DNA]</scope>
    <source>
        <strain evidence="1 2">TF03-6</strain>
    </source>
</reference>
<comment type="caution">
    <text evidence="1">The sequence shown here is derived from an EMBL/GenBank/DDBJ whole genome shotgun (WGS) entry which is preliminary data.</text>
</comment>
<gene>
    <name evidence="1" type="ORF">DXC34_13115</name>
</gene>
<accession>A0A3E4UM16</accession>
<name>A0A3E4UM16_BACSE</name>
<sequence>MKGVHNHVESNEDVENELYELFLEARDSYLSEVKGRQVRLDYFIELFLSSHYYIDCECAKCKNAHRRNLTLIRQLFTDSFHLVKPLFVKPSLTQAELSALVNSHLTSAVYSKKRAAYSLGCSFTDKQIEHMVSISEEYHIFKTMDGSNLQDALRSLFGCQNGFRLQVCHIRKAVVFFDELLECNLIGRNWQTVLDRCGLLVSVRSGKLIKRTSLSSSLSKARASVAAEYQSIRKAVFEMKKEELYESR</sequence>
<dbReference type="Proteomes" id="UP000261223">
    <property type="component" value="Unassembled WGS sequence"/>
</dbReference>